<dbReference type="SUPFAM" id="SSF56112">
    <property type="entry name" value="Protein kinase-like (PK-like)"/>
    <property type="match status" value="1"/>
</dbReference>
<evidence type="ECO:0000313" key="1">
    <source>
        <dbReference type="EMBL" id="MDT0350651.1"/>
    </source>
</evidence>
<evidence type="ECO:0000313" key="2">
    <source>
        <dbReference type="Proteomes" id="UP001183202"/>
    </source>
</evidence>
<proteinExistence type="predicted"/>
<dbReference type="InterPro" id="IPR011009">
    <property type="entry name" value="Kinase-like_dom_sf"/>
</dbReference>
<dbReference type="Proteomes" id="UP001183202">
    <property type="component" value="Unassembled WGS sequence"/>
</dbReference>
<dbReference type="RefSeq" id="WP_311556676.1">
    <property type="nucleotide sequence ID" value="NZ_JAVREJ010000008.1"/>
</dbReference>
<sequence>MTDARMMCTTTAERRPTYQAFQRPSPGPAVRETAQGTWFLPVDGPGALLRLPSGADASAVRRMRRLELPGLMPIASVLEDGGRVWVATPVPSGPTVDDLLSHGADLGLGPGDAAAVLSAVGRALRALHMRGLGHGALDAAEIVIAPDGAPLLVAVTGGPGHREGDLVAWAQLAWVLAAAWCESDPAVAGDLRGCADLAEAVGLGAALGALPFASGGEGRRRVVRSWTADGARAAG</sequence>
<protein>
    <recommendedName>
        <fullName evidence="3">Protein kinase domain-containing protein</fullName>
    </recommendedName>
</protein>
<keyword evidence="2" id="KW-1185">Reference proteome</keyword>
<accession>A0ABU2N9M2</accession>
<dbReference type="Gene3D" id="1.10.510.10">
    <property type="entry name" value="Transferase(Phosphotransferase) domain 1"/>
    <property type="match status" value="1"/>
</dbReference>
<reference evidence="2" key="1">
    <citation type="submission" date="2023-07" db="EMBL/GenBank/DDBJ databases">
        <title>30 novel species of actinomycetes from the DSMZ collection.</title>
        <authorList>
            <person name="Nouioui I."/>
        </authorList>
    </citation>
    <scope>NUCLEOTIDE SEQUENCE [LARGE SCALE GENOMIC DNA]</scope>
    <source>
        <strain evidence="2">DSM 45834</strain>
    </source>
</reference>
<evidence type="ECO:0008006" key="3">
    <source>
        <dbReference type="Google" id="ProtNLM"/>
    </source>
</evidence>
<organism evidence="1 2">
    <name type="scientific">Pseudonocardia charpentierae</name>
    <dbReference type="NCBI Taxonomy" id="3075545"/>
    <lineage>
        <taxon>Bacteria</taxon>
        <taxon>Bacillati</taxon>
        <taxon>Actinomycetota</taxon>
        <taxon>Actinomycetes</taxon>
        <taxon>Pseudonocardiales</taxon>
        <taxon>Pseudonocardiaceae</taxon>
        <taxon>Pseudonocardia</taxon>
    </lineage>
</organism>
<gene>
    <name evidence="1" type="ORF">RM445_14050</name>
</gene>
<dbReference type="EMBL" id="JAVREJ010000008">
    <property type="protein sequence ID" value="MDT0350651.1"/>
    <property type="molecule type" value="Genomic_DNA"/>
</dbReference>
<comment type="caution">
    <text evidence="1">The sequence shown here is derived from an EMBL/GenBank/DDBJ whole genome shotgun (WGS) entry which is preliminary data.</text>
</comment>
<name>A0ABU2N9M2_9PSEU</name>